<evidence type="ECO:0000313" key="3">
    <source>
        <dbReference type="Proteomes" id="UP000636709"/>
    </source>
</evidence>
<accession>A0A835G083</accession>
<dbReference type="Proteomes" id="UP000636709">
    <property type="component" value="Unassembled WGS sequence"/>
</dbReference>
<reference evidence="2" key="1">
    <citation type="submission" date="2020-07" db="EMBL/GenBank/DDBJ databases">
        <title>Genome sequence and genetic diversity analysis of an under-domesticated orphan crop, white fonio (Digitaria exilis).</title>
        <authorList>
            <person name="Bennetzen J.L."/>
            <person name="Chen S."/>
            <person name="Ma X."/>
            <person name="Wang X."/>
            <person name="Yssel A.E.J."/>
            <person name="Chaluvadi S.R."/>
            <person name="Johnson M."/>
            <person name="Gangashetty P."/>
            <person name="Hamidou F."/>
            <person name="Sanogo M.D."/>
            <person name="Zwaenepoel A."/>
            <person name="Wallace J."/>
            <person name="Van De Peer Y."/>
            <person name="Van Deynze A."/>
        </authorList>
    </citation>
    <scope>NUCLEOTIDE SEQUENCE</scope>
    <source>
        <tissue evidence="2">Leaves</tissue>
    </source>
</reference>
<evidence type="ECO:0000256" key="1">
    <source>
        <dbReference type="SAM" id="MobiDB-lite"/>
    </source>
</evidence>
<evidence type="ECO:0000313" key="2">
    <source>
        <dbReference type="EMBL" id="KAF8780575.1"/>
    </source>
</evidence>
<feature type="compositionally biased region" description="Basic and acidic residues" evidence="1">
    <location>
        <begin position="55"/>
        <end position="64"/>
    </location>
</feature>
<dbReference type="AlphaFoldDB" id="A0A835G083"/>
<organism evidence="2 3">
    <name type="scientific">Digitaria exilis</name>
    <dbReference type="NCBI Taxonomy" id="1010633"/>
    <lineage>
        <taxon>Eukaryota</taxon>
        <taxon>Viridiplantae</taxon>
        <taxon>Streptophyta</taxon>
        <taxon>Embryophyta</taxon>
        <taxon>Tracheophyta</taxon>
        <taxon>Spermatophyta</taxon>
        <taxon>Magnoliopsida</taxon>
        <taxon>Liliopsida</taxon>
        <taxon>Poales</taxon>
        <taxon>Poaceae</taxon>
        <taxon>PACMAD clade</taxon>
        <taxon>Panicoideae</taxon>
        <taxon>Panicodae</taxon>
        <taxon>Paniceae</taxon>
        <taxon>Anthephorinae</taxon>
        <taxon>Digitaria</taxon>
    </lineage>
</organism>
<dbReference type="EMBL" id="JACEFO010000131">
    <property type="protein sequence ID" value="KAF8780575.1"/>
    <property type="molecule type" value="Genomic_DNA"/>
</dbReference>
<gene>
    <name evidence="2" type="ORF">HU200_001378</name>
</gene>
<proteinExistence type="predicted"/>
<sequence length="85" mass="8949">MLLNPASEAFGAGQPSGSHLLEEPAAEMAGPAAFPGDRSFGSLVADQWSGSLPFRTDDADDMGRVRRAPRRLRPTAGSPTAPSRR</sequence>
<name>A0A835G083_9POAL</name>
<keyword evidence="3" id="KW-1185">Reference proteome</keyword>
<protein>
    <submittedName>
        <fullName evidence="2">Uncharacterized protein</fullName>
    </submittedName>
</protein>
<feature type="compositionally biased region" description="Low complexity" evidence="1">
    <location>
        <begin position="26"/>
        <end position="35"/>
    </location>
</feature>
<comment type="caution">
    <text evidence="2">The sequence shown here is derived from an EMBL/GenBank/DDBJ whole genome shotgun (WGS) entry which is preliminary data.</text>
</comment>
<feature type="region of interest" description="Disordered" evidence="1">
    <location>
        <begin position="1"/>
        <end position="85"/>
    </location>
</feature>